<organism evidence="3 4">
    <name type="scientific">Rubrivivax benzoatilyticus</name>
    <dbReference type="NCBI Taxonomy" id="316997"/>
    <lineage>
        <taxon>Bacteria</taxon>
        <taxon>Pseudomonadati</taxon>
        <taxon>Pseudomonadota</taxon>
        <taxon>Betaproteobacteria</taxon>
        <taxon>Burkholderiales</taxon>
        <taxon>Sphaerotilaceae</taxon>
        <taxon>Rubrivivax</taxon>
    </lineage>
</organism>
<feature type="domain" description="Lipocalin/cytosolic fatty-acid binding" evidence="2">
    <location>
        <begin position="145"/>
        <end position="288"/>
    </location>
</feature>
<evidence type="ECO:0000256" key="1">
    <source>
        <dbReference type="SAM" id="MobiDB-lite"/>
    </source>
</evidence>
<comment type="caution">
    <text evidence="3">The sequence shown here is derived from an EMBL/GenBank/DDBJ whole genome shotgun (WGS) entry which is preliminary data.</text>
</comment>
<dbReference type="PANTHER" id="PTHR10612:SF34">
    <property type="entry name" value="APOLIPOPROTEIN D"/>
    <property type="match status" value="1"/>
</dbReference>
<protein>
    <submittedName>
        <fullName evidence="3">Lipocalin family protein</fullName>
    </submittedName>
</protein>
<dbReference type="CDD" id="cd19438">
    <property type="entry name" value="lipocalin_Blc-like"/>
    <property type="match status" value="1"/>
</dbReference>
<dbReference type="InterPro" id="IPR012674">
    <property type="entry name" value="Calycin"/>
</dbReference>
<feature type="compositionally biased region" description="Low complexity" evidence="1">
    <location>
        <begin position="293"/>
        <end position="304"/>
    </location>
</feature>
<sequence>MNVLPPDADLDARIEAAEAALIARQRRLVAGAETLGRRARRAASPWRLAASGLAVLLAGTALWRVLKTGPATVPPSARVPPPVGGDAAALPWASLLGLLWPLLPARWRDRTSPATAAAVLGVGVPLLQKWMQPPAWPPLATVEHVDLARYAGTWHEVARLGSRRAAAGVGSPQVHYTLSGDGLRVENRGRGADGRERVARGVVRVVPGSGNARLEQNFLPSWLHALPLGWADCRILALDRGYTVALLGHPSRESLWLLSRTPSVAPQTLQALLDIARSEGFAVERLHLHLPPEDGAADPGGDAATRTPGRV</sequence>
<name>A0ABX0HVU2_9BURK</name>
<proteinExistence type="predicted"/>
<gene>
    <name evidence="3" type="ORF">G7087_08535</name>
</gene>
<dbReference type="PRINTS" id="PR01171">
    <property type="entry name" value="BCTLIPOCALIN"/>
</dbReference>
<dbReference type="Gene3D" id="2.40.128.20">
    <property type="match status" value="1"/>
</dbReference>
<dbReference type="InterPro" id="IPR047202">
    <property type="entry name" value="Lipocalin_Blc-like_dom"/>
</dbReference>
<accession>A0ABX0HVU2</accession>
<evidence type="ECO:0000313" key="3">
    <source>
        <dbReference type="EMBL" id="NHK98416.1"/>
    </source>
</evidence>
<keyword evidence="4" id="KW-1185">Reference proteome</keyword>
<evidence type="ECO:0000259" key="2">
    <source>
        <dbReference type="Pfam" id="PF08212"/>
    </source>
</evidence>
<evidence type="ECO:0000313" key="4">
    <source>
        <dbReference type="Proteomes" id="UP000802098"/>
    </source>
</evidence>
<dbReference type="PROSITE" id="PS00213">
    <property type="entry name" value="LIPOCALIN"/>
    <property type="match status" value="1"/>
</dbReference>
<feature type="region of interest" description="Disordered" evidence="1">
    <location>
        <begin position="290"/>
        <end position="311"/>
    </location>
</feature>
<dbReference type="PANTHER" id="PTHR10612">
    <property type="entry name" value="APOLIPOPROTEIN D"/>
    <property type="match status" value="1"/>
</dbReference>
<reference evidence="3 4" key="1">
    <citation type="submission" date="2020-03" db="EMBL/GenBank/DDBJ databases">
        <title>Rubrivivax benzoatilyticus JA2 (sequenced after 10 years sub-culturing).</title>
        <authorList>
            <person name="Gupta D."/>
            <person name="Chintalapati S."/>
            <person name="Chintalapati V.R."/>
        </authorList>
    </citation>
    <scope>NUCLEOTIDE SEQUENCE [LARGE SCALE GENOMIC DNA]</scope>
    <source>
        <strain evidence="3 4">JA2-Mal</strain>
    </source>
</reference>
<dbReference type="RefSeq" id="WP_009856957.1">
    <property type="nucleotide sequence ID" value="NZ_JAAOCD010000003.1"/>
</dbReference>
<dbReference type="Proteomes" id="UP000802098">
    <property type="component" value="Unassembled WGS sequence"/>
</dbReference>
<dbReference type="InterPro" id="IPR002446">
    <property type="entry name" value="Lipocalin_bac"/>
</dbReference>
<dbReference type="InterPro" id="IPR000566">
    <property type="entry name" value="Lipocln_cytosolic_FA-bd_dom"/>
</dbReference>
<dbReference type="EMBL" id="JAAOCD010000003">
    <property type="protein sequence ID" value="NHK98416.1"/>
    <property type="molecule type" value="Genomic_DNA"/>
</dbReference>
<dbReference type="InterPro" id="IPR022272">
    <property type="entry name" value="Lipocalin_CS"/>
</dbReference>
<dbReference type="SUPFAM" id="SSF50814">
    <property type="entry name" value="Lipocalins"/>
    <property type="match status" value="1"/>
</dbReference>
<dbReference type="Pfam" id="PF08212">
    <property type="entry name" value="Lipocalin_2"/>
    <property type="match status" value="1"/>
</dbReference>